<gene>
    <name evidence="9 11" type="primary">hisC</name>
    <name evidence="11" type="ORF">GCM10007096_13150</name>
</gene>
<dbReference type="InterPro" id="IPR001917">
    <property type="entry name" value="Aminotrans_II_pyridoxalP_BS"/>
</dbReference>
<sequence>MKEQLRSISPYQPGKPIEEVKKEFGLEKVIKLASNENPFGSSPKAIEAMNAAIKDVAVYPDGHATELRQALSHLHGLSEDQFIFSNGLDELIHMLSHSILEKGSNTVTADITFSSYKIAAQIEGAEIKEVPLIKGRFDLQGILEAIDENTGIVWICNPNNPTGDILYKDEFEIFLEKVPPHVVVVSDEAYYEYVAHKDYPDTIKYLERFPNLVIMRTFSKAYGLAGLRIGYGMADANLIKALEPVRQPFNASRIAQKAAIAALDDHAFIDMAVQKTHEGLDQYYTFCEEYGLHYFQSYANFILIDFNTSGEEVFNYLLPRGFIVRVGVAKGMPNTVRITIGSKEENEAIINCLKGFLDEQK</sequence>
<evidence type="ECO:0000256" key="5">
    <source>
        <dbReference type="ARBA" id="ARBA00022679"/>
    </source>
</evidence>
<dbReference type="PANTHER" id="PTHR43643:SF3">
    <property type="entry name" value="HISTIDINOL-PHOSPHATE AMINOTRANSFERASE"/>
    <property type="match status" value="1"/>
</dbReference>
<dbReference type="EC" id="2.6.1.9" evidence="9"/>
<feature type="modified residue" description="N6-(pyridoxal phosphate)lysine" evidence="9">
    <location>
        <position position="220"/>
    </location>
</feature>
<dbReference type="PROSITE" id="PS00599">
    <property type="entry name" value="AA_TRANSFER_CLASS_2"/>
    <property type="match status" value="1"/>
</dbReference>
<dbReference type="Gene3D" id="3.40.640.10">
    <property type="entry name" value="Type I PLP-dependent aspartate aminotransferase-like (Major domain)"/>
    <property type="match status" value="1"/>
</dbReference>
<dbReference type="GO" id="GO:0000105">
    <property type="term" value="P:L-histidine biosynthetic process"/>
    <property type="evidence" value="ECO:0007669"/>
    <property type="project" value="UniProtKB-UniRule"/>
</dbReference>
<keyword evidence="12" id="KW-1185">Reference proteome</keyword>
<dbReference type="NCBIfam" id="TIGR01141">
    <property type="entry name" value="hisC"/>
    <property type="match status" value="1"/>
</dbReference>
<name>A0A8J2ZV38_9BACL</name>
<feature type="domain" description="Aminotransferase class I/classII large" evidence="10">
    <location>
        <begin position="28"/>
        <end position="351"/>
    </location>
</feature>
<evidence type="ECO:0000256" key="7">
    <source>
        <dbReference type="ARBA" id="ARBA00023102"/>
    </source>
</evidence>
<keyword evidence="6 9" id="KW-0663">Pyridoxal phosphate</keyword>
<evidence type="ECO:0000259" key="10">
    <source>
        <dbReference type="Pfam" id="PF00155"/>
    </source>
</evidence>
<dbReference type="InterPro" id="IPR015424">
    <property type="entry name" value="PyrdxlP-dep_Trfase"/>
</dbReference>
<evidence type="ECO:0000256" key="8">
    <source>
        <dbReference type="ARBA" id="ARBA00047481"/>
    </source>
</evidence>
<dbReference type="InterPro" id="IPR015421">
    <property type="entry name" value="PyrdxlP-dep_Trfase_major"/>
</dbReference>
<dbReference type="GO" id="GO:0004400">
    <property type="term" value="F:histidinol-phosphate transaminase activity"/>
    <property type="evidence" value="ECO:0007669"/>
    <property type="project" value="UniProtKB-UniRule"/>
</dbReference>
<evidence type="ECO:0000256" key="3">
    <source>
        <dbReference type="ARBA" id="ARBA00011738"/>
    </source>
</evidence>
<protein>
    <recommendedName>
        <fullName evidence="9">Histidinol-phosphate aminotransferase</fullName>
        <ecNumber evidence="9">2.6.1.9</ecNumber>
    </recommendedName>
    <alternativeName>
        <fullName evidence="9">Imidazole acetol-phosphate transaminase</fullName>
    </alternativeName>
</protein>
<dbReference type="InterPro" id="IPR015422">
    <property type="entry name" value="PyrdxlP-dep_Trfase_small"/>
</dbReference>
<comment type="pathway">
    <text evidence="2 9">Amino-acid biosynthesis; L-histidine biosynthesis; L-histidine from 5-phospho-alpha-D-ribose 1-diphosphate: step 7/9.</text>
</comment>
<keyword evidence="4 9" id="KW-0032">Aminotransferase</keyword>
<comment type="cofactor">
    <cofactor evidence="1 9">
        <name>pyridoxal 5'-phosphate</name>
        <dbReference type="ChEBI" id="CHEBI:597326"/>
    </cofactor>
</comment>
<dbReference type="UniPathway" id="UPA00031">
    <property type="reaction ID" value="UER00012"/>
</dbReference>
<evidence type="ECO:0000313" key="11">
    <source>
        <dbReference type="EMBL" id="GGH78950.1"/>
    </source>
</evidence>
<organism evidence="11 12">
    <name type="scientific">Pullulanibacillus pueri</name>
    <dbReference type="NCBI Taxonomy" id="1437324"/>
    <lineage>
        <taxon>Bacteria</taxon>
        <taxon>Bacillati</taxon>
        <taxon>Bacillota</taxon>
        <taxon>Bacilli</taxon>
        <taxon>Bacillales</taxon>
        <taxon>Sporolactobacillaceae</taxon>
        <taxon>Pullulanibacillus</taxon>
    </lineage>
</organism>
<dbReference type="Pfam" id="PF00155">
    <property type="entry name" value="Aminotran_1_2"/>
    <property type="match status" value="1"/>
</dbReference>
<comment type="subunit">
    <text evidence="3 9">Homodimer.</text>
</comment>
<evidence type="ECO:0000256" key="4">
    <source>
        <dbReference type="ARBA" id="ARBA00022576"/>
    </source>
</evidence>
<comment type="catalytic activity">
    <reaction evidence="8 9">
        <text>L-histidinol phosphate + 2-oxoglutarate = 3-(imidazol-4-yl)-2-oxopropyl phosphate + L-glutamate</text>
        <dbReference type="Rhea" id="RHEA:23744"/>
        <dbReference type="ChEBI" id="CHEBI:16810"/>
        <dbReference type="ChEBI" id="CHEBI:29985"/>
        <dbReference type="ChEBI" id="CHEBI:57766"/>
        <dbReference type="ChEBI" id="CHEBI:57980"/>
        <dbReference type="EC" id="2.6.1.9"/>
    </reaction>
</comment>
<dbReference type="GO" id="GO:0030170">
    <property type="term" value="F:pyridoxal phosphate binding"/>
    <property type="evidence" value="ECO:0007669"/>
    <property type="project" value="InterPro"/>
</dbReference>
<dbReference type="InterPro" id="IPR050106">
    <property type="entry name" value="HistidinolP_aminotransfase"/>
</dbReference>
<proteinExistence type="inferred from homology"/>
<evidence type="ECO:0000256" key="2">
    <source>
        <dbReference type="ARBA" id="ARBA00005011"/>
    </source>
</evidence>
<dbReference type="Proteomes" id="UP000656813">
    <property type="component" value="Unassembled WGS sequence"/>
</dbReference>
<dbReference type="SUPFAM" id="SSF53383">
    <property type="entry name" value="PLP-dependent transferases"/>
    <property type="match status" value="1"/>
</dbReference>
<keyword evidence="9" id="KW-0028">Amino-acid biosynthesis</keyword>
<dbReference type="CDD" id="cd00609">
    <property type="entry name" value="AAT_like"/>
    <property type="match status" value="1"/>
</dbReference>
<dbReference type="EMBL" id="BMFV01000007">
    <property type="protein sequence ID" value="GGH78950.1"/>
    <property type="molecule type" value="Genomic_DNA"/>
</dbReference>
<comment type="similarity">
    <text evidence="9">Belongs to the class-II pyridoxal-phosphate-dependent aminotransferase family. Histidinol-phosphate aminotransferase subfamily.</text>
</comment>
<dbReference type="InterPro" id="IPR005861">
    <property type="entry name" value="HisP_aminotrans"/>
</dbReference>
<evidence type="ECO:0000256" key="6">
    <source>
        <dbReference type="ARBA" id="ARBA00022898"/>
    </source>
</evidence>
<dbReference type="Gene3D" id="3.90.1150.10">
    <property type="entry name" value="Aspartate Aminotransferase, domain 1"/>
    <property type="match status" value="1"/>
</dbReference>
<reference evidence="11" key="2">
    <citation type="submission" date="2020-09" db="EMBL/GenBank/DDBJ databases">
        <authorList>
            <person name="Sun Q."/>
            <person name="Zhou Y."/>
        </authorList>
    </citation>
    <scope>NUCLEOTIDE SEQUENCE</scope>
    <source>
        <strain evidence="11">CGMCC 1.12777</strain>
    </source>
</reference>
<keyword evidence="7 9" id="KW-0368">Histidine biosynthesis</keyword>
<dbReference type="InterPro" id="IPR004839">
    <property type="entry name" value="Aminotransferase_I/II_large"/>
</dbReference>
<evidence type="ECO:0000313" key="12">
    <source>
        <dbReference type="Proteomes" id="UP000656813"/>
    </source>
</evidence>
<comment type="caution">
    <text evidence="11">The sequence shown here is derived from an EMBL/GenBank/DDBJ whole genome shotgun (WGS) entry which is preliminary data.</text>
</comment>
<dbReference type="HAMAP" id="MF_01023">
    <property type="entry name" value="HisC_aminotrans_2"/>
    <property type="match status" value="1"/>
</dbReference>
<evidence type="ECO:0000256" key="9">
    <source>
        <dbReference type="HAMAP-Rule" id="MF_01023"/>
    </source>
</evidence>
<dbReference type="AlphaFoldDB" id="A0A8J2ZV38"/>
<reference evidence="11" key="1">
    <citation type="journal article" date="2014" name="Int. J. Syst. Evol. Microbiol.">
        <title>Complete genome sequence of Corynebacterium casei LMG S-19264T (=DSM 44701T), isolated from a smear-ripened cheese.</title>
        <authorList>
            <consortium name="US DOE Joint Genome Institute (JGI-PGF)"/>
            <person name="Walter F."/>
            <person name="Albersmeier A."/>
            <person name="Kalinowski J."/>
            <person name="Ruckert C."/>
        </authorList>
    </citation>
    <scope>NUCLEOTIDE SEQUENCE</scope>
    <source>
        <strain evidence="11">CGMCC 1.12777</strain>
    </source>
</reference>
<dbReference type="PANTHER" id="PTHR43643">
    <property type="entry name" value="HISTIDINOL-PHOSPHATE AMINOTRANSFERASE 2"/>
    <property type="match status" value="1"/>
</dbReference>
<evidence type="ECO:0000256" key="1">
    <source>
        <dbReference type="ARBA" id="ARBA00001933"/>
    </source>
</evidence>
<accession>A0A8J2ZV38</accession>
<keyword evidence="5 9" id="KW-0808">Transferase</keyword>